<keyword evidence="1" id="KW-0223">Dioxygenase</keyword>
<dbReference type="InterPro" id="IPR008775">
    <property type="entry name" value="Phytyl_CoA_dOase-like"/>
</dbReference>
<dbReference type="GO" id="GO:0005506">
    <property type="term" value="F:iron ion binding"/>
    <property type="evidence" value="ECO:0007669"/>
    <property type="project" value="UniProtKB-ARBA"/>
</dbReference>
<keyword evidence="1" id="KW-0560">Oxidoreductase</keyword>
<dbReference type="Pfam" id="PF05721">
    <property type="entry name" value="PhyH"/>
    <property type="match status" value="1"/>
</dbReference>
<name>A0A6B0YNM5_9CHLR</name>
<comment type="caution">
    <text evidence="1">The sequence shown here is derived from an EMBL/GenBank/DDBJ whole genome shotgun (WGS) entry which is preliminary data.</text>
</comment>
<proteinExistence type="predicted"/>
<protein>
    <submittedName>
        <fullName evidence="1">Phytanoyl-CoA dioxygenase family protein</fullName>
    </submittedName>
</protein>
<dbReference type="Gene3D" id="2.60.120.620">
    <property type="entry name" value="q2cbj1_9rhob like domain"/>
    <property type="match status" value="1"/>
</dbReference>
<evidence type="ECO:0000313" key="1">
    <source>
        <dbReference type="EMBL" id="MXY92167.1"/>
    </source>
</evidence>
<dbReference type="EMBL" id="VXRG01000021">
    <property type="protein sequence ID" value="MXY92167.1"/>
    <property type="molecule type" value="Genomic_DNA"/>
</dbReference>
<reference evidence="1" key="1">
    <citation type="submission" date="2019-09" db="EMBL/GenBank/DDBJ databases">
        <title>Characterisation of the sponge microbiome using genome-centric metagenomics.</title>
        <authorList>
            <person name="Engelberts J.P."/>
            <person name="Robbins S.J."/>
            <person name="De Goeij J.M."/>
            <person name="Aranda M."/>
            <person name="Bell S.C."/>
            <person name="Webster N.S."/>
        </authorList>
    </citation>
    <scope>NUCLEOTIDE SEQUENCE</scope>
    <source>
        <strain evidence="1">SB0664_bin_27</strain>
    </source>
</reference>
<dbReference type="AlphaFoldDB" id="A0A6B0YNM5"/>
<gene>
    <name evidence="1" type="ORF">F4Y42_01830</name>
</gene>
<dbReference type="SUPFAM" id="SSF51197">
    <property type="entry name" value="Clavaminate synthase-like"/>
    <property type="match status" value="1"/>
</dbReference>
<dbReference type="PANTHER" id="PTHR20883">
    <property type="entry name" value="PHYTANOYL-COA DIOXYGENASE DOMAIN CONTAINING 1"/>
    <property type="match status" value="1"/>
</dbReference>
<dbReference type="GO" id="GO:0016706">
    <property type="term" value="F:2-oxoglutarate-dependent dioxygenase activity"/>
    <property type="evidence" value="ECO:0007669"/>
    <property type="project" value="UniProtKB-ARBA"/>
</dbReference>
<sequence length="286" mass="31915">MLTRQQIDFYHENGYLGVDGVLSADEVADLRRVTDEFVQLSASVTEHTDVFDLEPGHTPESPKLRRLKDPVLQHDVYRQCLSHPGILDIAEQLVGPGVRTNGNKLNMKSPEYGSPVEWHQDWAFYPHTNDDLLAVGVCMDDMMYENGCLLVIPGSHKGPIYSHHQDGHFAGAVTVEVPDADKAVPIELEAGGISIHHVRTLHASAKNVSTSPRRLLLYQYCSVDSWYLQGYPNWDAYADSVLRGEPCNRPRLADVPVLMPYPEALRGGSIYETQTILEKPVFARAA</sequence>
<organism evidence="1">
    <name type="scientific">Caldilineaceae bacterium SB0664_bin_27</name>
    <dbReference type="NCBI Taxonomy" id="2605260"/>
    <lineage>
        <taxon>Bacteria</taxon>
        <taxon>Bacillati</taxon>
        <taxon>Chloroflexota</taxon>
        <taxon>Caldilineae</taxon>
        <taxon>Caldilineales</taxon>
        <taxon>Caldilineaceae</taxon>
    </lineage>
</organism>
<dbReference type="PANTHER" id="PTHR20883:SF46">
    <property type="entry name" value="PHYTANOYL-COA HYDROXYLASE"/>
    <property type="match status" value="1"/>
</dbReference>
<accession>A0A6B0YNM5</accession>